<evidence type="ECO:0000313" key="1">
    <source>
        <dbReference type="EMBL" id="JAD76820.1"/>
    </source>
</evidence>
<dbReference type="PANTHER" id="PTHR34835:SF82">
    <property type="entry name" value="OS01G0826651 PROTEIN"/>
    <property type="match status" value="1"/>
</dbReference>
<accession>A0A0A9CTV4</accession>
<name>A0A0A9CTV4_ARUDO</name>
<proteinExistence type="predicted"/>
<dbReference type="AlphaFoldDB" id="A0A0A9CTV4"/>
<dbReference type="PANTHER" id="PTHR34835">
    <property type="entry name" value="OS07G0283600 PROTEIN-RELATED"/>
    <property type="match status" value="1"/>
</dbReference>
<protein>
    <submittedName>
        <fullName evidence="1">Uncharacterized protein</fullName>
    </submittedName>
</protein>
<sequence>MLALSMFLCPNTRGVMSRKFYSSIANVSSVHFYDWCSYVLDNLVSHIIKFKKGKLMEMKKTLVVVAYC</sequence>
<reference evidence="1" key="1">
    <citation type="submission" date="2014-09" db="EMBL/GenBank/DDBJ databases">
        <authorList>
            <person name="Magalhaes I.L.F."/>
            <person name="Oliveira U."/>
            <person name="Santos F.R."/>
            <person name="Vidigal T.H.D.A."/>
            <person name="Brescovit A.D."/>
            <person name="Santos A.J."/>
        </authorList>
    </citation>
    <scope>NUCLEOTIDE SEQUENCE</scope>
    <source>
        <tissue evidence="1">Shoot tissue taken approximately 20 cm above the soil surface</tissue>
    </source>
</reference>
<reference evidence="1" key="2">
    <citation type="journal article" date="2015" name="Data Brief">
        <title>Shoot transcriptome of the giant reed, Arundo donax.</title>
        <authorList>
            <person name="Barrero R.A."/>
            <person name="Guerrero F.D."/>
            <person name="Moolhuijzen P."/>
            <person name="Goolsby J.A."/>
            <person name="Tidwell J."/>
            <person name="Bellgard S.E."/>
            <person name="Bellgard M.I."/>
        </authorList>
    </citation>
    <scope>NUCLEOTIDE SEQUENCE</scope>
    <source>
        <tissue evidence="1">Shoot tissue taken approximately 20 cm above the soil surface</tissue>
    </source>
</reference>
<dbReference type="EMBL" id="GBRH01221075">
    <property type="protein sequence ID" value="JAD76820.1"/>
    <property type="molecule type" value="Transcribed_RNA"/>
</dbReference>
<organism evidence="1">
    <name type="scientific">Arundo donax</name>
    <name type="common">Giant reed</name>
    <name type="synonym">Donax arundinaceus</name>
    <dbReference type="NCBI Taxonomy" id="35708"/>
    <lineage>
        <taxon>Eukaryota</taxon>
        <taxon>Viridiplantae</taxon>
        <taxon>Streptophyta</taxon>
        <taxon>Embryophyta</taxon>
        <taxon>Tracheophyta</taxon>
        <taxon>Spermatophyta</taxon>
        <taxon>Magnoliopsida</taxon>
        <taxon>Liliopsida</taxon>
        <taxon>Poales</taxon>
        <taxon>Poaceae</taxon>
        <taxon>PACMAD clade</taxon>
        <taxon>Arundinoideae</taxon>
        <taxon>Arundineae</taxon>
        <taxon>Arundo</taxon>
    </lineage>
</organism>